<proteinExistence type="predicted"/>
<keyword evidence="2" id="KW-1185">Reference proteome</keyword>
<dbReference type="Proteomes" id="UP001497623">
    <property type="component" value="Unassembled WGS sequence"/>
</dbReference>
<gene>
    <name evidence="1" type="ORF">MNOR_LOCUS20023</name>
</gene>
<evidence type="ECO:0000313" key="2">
    <source>
        <dbReference type="Proteomes" id="UP001497623"/>
    </source>
</evidence>
<dbReference type="EMBL" id="CAXKWB010015215">
    <property type="protein sequence ID" value="CAL4113015.1"/>
    <property type="molecule type" value="Genomic_DNA"/>
</dbReference>
<name>A0AAV2R741_MEGNR</name>
<evidence type="ECO:0000313" key="1">
    <source>
        <dbReference type="EMBL" id="CAL4113015.1"/>
    </source>
</evidence>
<protein>
    <submittedName>
        <fullName evidence="1">Uncharacterized protein</fullName>
    </submittedName>
</protein>
<reference evidence="1 2" key="1">
    <citation type="submission" date="2024-05" db="EMBL/GenBank/DDBJ databases">
        <authorList>
            <person name="Wallberg A."/>
        </authorList>
    </citation>
    <scope>NUCLEOTIDE SEQUENCE [LARGE SCALE GENOMIC DNA]</scope>
</reference>
<organism evidence="1 2">
    <name type="scientific">Meganyctiphanes norvegica</name>
    <name type="common">Northern krill</name>
    <name type="synonym">Thysanopoda norvegica</name>
    <dbReference type="NCBI Taxonomy" id="48144"/>
    <lineage>
        <taxon>Eukaryota</taxon>
        <taxon>Metazoa</taxon>
        <taxon>Ecdysozoa</taxon>
        <taxon>Arthropoda</taxon>
        <taxon>Crustacea</taxon>
        <taxon>Multicrustacea</taxon>
        <taxon>Malacostraca</taxon>
        <taxon>Eumalacostraca</taxon>
        <taxon>Eucarida</taxon>
        <taxon>Euphausiacea</taxon>
        <taxon>Euphausiidae</taxon>
        <taxon>Meganyctiphanes</taxon>
    </lineage>
</organism>
<dbReference type="AlphaFoldDB" id="A0AAV2R741"/>
<sequence length="99" mass="10581">MTPTANHSGSCGYVTSILAATLPTGRVPSKITILPCKTSNYYCTEHHNNAHFTISLALHKITTEYAYTAVSKLGAEATGLRAWSSRRDGGGGWHGGHYS</sequence>
<accession>A0AAV2R741</accession>
<comment type="caution">
    <text evidence="1">The sequence shown here is derived from an EMBL/GenBank/DDBJ whole genome shotgun (WGS) entry which is preliminary data.</text>
</comment>